<proteinExistence type="predicted"/>
<evidence type="ECO:0000256" key="1">
    <source>
        <dbReference type="SAM" id="Coils"/>
    </source>
</evidence>
<dbReference type="OrthoDB" id="831785at2"/>
<reference evidence="3 4" key="1">
    <citation type="submission" date="2016-11" db="EMBL/GenBank/DDBJ databases">
        <title>Trade-off between light-utilization and light-protection in marine flavobacteria.</title>
        <authorList>
            <person name="Kumagai Y."/>
        </authorList>
    </citation>
    <scope>NUCLEOTIDE SEQUENCE [LARGE SCALE GENOMIC DNA]</scope>
    <source>
        <strain evidence="3 4">JCM 13191</strain>
    </source>
</reference>
<sequence length="628" mass="72483">MSTQFRCLLLIFVLLVTSNSFSQVKRTYSDSIVLLQNPGVVEYDYYLSQKDTVKNGKFRFHATSHTSDGNEIPLLEITGSFKNGKPDKEWILKMENYELADKKQFKNYRFVTELNGKESIVSGSFKNGLPNGEWRVIERIIASSQITDTIYDSSNTYDAGVPIQTLRINAADGAVIGRRLRNGFAQGDWSFISQDGLRDEETWEFENGLLRFIGVIQENGVQQIPMFDADKENYQNSVLDRHYLDIIKLTEESQDASVRSSIIDLIDRDLEFKNSFLEIMKALNVETSLHLGKVRIPYFPLTKKEQNLIDQISRSFYDSKEVSDIILNNTQLAIRKLSNPQIDGLYRLTQNIDSTYLIPSQRLVNYYERDLMTYEPRENIVQKLFENPELETNSLIENQSAEEIVSLEDVLRTLENVQENLDKIKELLKDDIDAQQLRTKFLPEESALIADSQRLSSKIDSLANTINQNQSDAMKGLKPFLVSRLTEYANMPEGFSKLDQAKSLQQCFNKVDVLLDTLAVLPEKQKQIDYLYKDKIFNPFTSTLMDGKIKKRITEAYYEKAMPYLLKQVAQLNSCDDIDELTAAFDSLHQRLVALRDEETYRLERRLRKADDPVEVLRLFQVDTPFNF</sequence>
<keyword evidence="4" id="KW-1185">Reference proteome</keyword>
<keyword evidence="1" id="KW-0175">Coiled coil</keyword>
<dbReference type="RefSeq" id="WP_085766492.1">
    <property type="nucleotide sequence ID" value="NZ_CP019344.1"/>
</dbReference>
<evidence type="ECO:0000256" key="2">
    <source>
        <dbReference type="SAM" id="SignalP"/>
    </source>
</evidence>
<feature type="signal peptide" evidence="2">
    <location>
        <begin position="1"/>
        <end position="22"/>
    </location>
</feature>
<gene>
    <name evidence="3" type="ORF">BST97_06595</name>
</gene>
<organism evidence="3 4">
    <name type="scientific">Nonlabens spongiae</name>
    <dbReference type="NCBI Taxonomy" id="331648"/>
    <lineage>
        <taxon>Bacteria</taxon>
        <taxon>Pseudomonadati</taxon>
        <taxon>Bacteroidota</taxon>
        <taxon>Flavobacteriia</taxon>
        <taxon>Flavobacteriales</taxon>
        <taxon>Flavobacteriaceae</taxon>
        <taxon>Nonlabens</taxon>
    </lineage>
</organism>
<dbReference type="AlphaFoldDB" id="A0A1W6MJD2"/>
<dbReference type="STRING" id="331648.BST97_06595"/>
<evidence type="ECO:0000313" key="4">
    <source>
        <dbReference type="Proteomes" id="UP000193431"/>
    </source>
</evidence>
<accession>A0A1W6MJD2</accession>
<dbReference type="Proteomes" id="UP000193431">
    <property type="component" value="Chromosome"/>
</dbReference>
<feature type="coiled-coil region" evidence="1">
    <location>
        <begin position="407"/>
        <end position="434"/>
    </location>
</feature>
<feature type="chain" id="PRO_5012077268" evidence="2">
    <location>
        <begin position="23"/>
        <end position="628"/>
    </location>
</feature>
<protein>
    <submittedName>
        <fullName evidence="3">Uncharacterized protein</fullName>
    </submittedName>
</protein>
<dbReference type="EMBL" id="CP019344">
    <property type="protein sequence ID" value="ARN77692.1"/>
    <property type="molecule type" value="Genomic_DNA"/>
</dbReference>
<evidence type="ECO:0000313" key="3">
    <source>
        <dbReference type="EMBL" id="ARN77692.1"/>
    </source>
</evidence>
<name>A0A1W6MJD2_9FLAO</name>
<keyword evidence="2" id="KW-0732">Signal</keyword>